<accession>A0ACC1RGP3</accession>
<dbReference type="EMBL" id="JANRMS010003231">
    <property type="protein sequence ID" value="KAJ3519107.1"/>
    <property type="molecule type" value="Genomic_DNA"/>
</dbReference>
<protein>
    <submittedName>
        <fullName evidence="1">Uncharacterized protein</fullName>
    </submittedName>
</protein>
<name>A0ACC1RGP3_9HYPO</name>
<reference evidence="1" key="1">
    <citation type="submission" date="2022-08" db="EMBL/GenBank/DDBJ databases">
        <title>Genome Sequence of Fusarium decemcellulare.</title>
        <authorList>
            <person name="Buettner E."/>
        </authorList>
    </citation>
    <scope>NUCLEOTIDE SEQUENCE</scope>
    <source>
        <strain evidence="1">Babe19</strain>
    </source>
</reference>
<dbReference type="Proteomes" id="UP001148629">
    <property type="component" value="Unassembled WGS sequence"/>
</dbReference>
<evidence type="ECO:0000313" key="1">
    <source>
        <dbReference type="EMBL" id="KAJ3519107.1"/>
    </source>
</evidence>
<organism evidence="1 2">
    <name type="scientific">Fusarium decemcellulare</name>
    <dbReference type="NCBI Taxonomy" id="57161"/>
    <lineage>
        <taxon>Eukaryota</taxon>
        <taxon>Fungi</taxon>
        <taxon>Dikarya</taxon>
        <taxon>Ascomycota</taxon>
        <taxon>Pezizomycotina</taxon>
        <taxon>Sordariomycetes</taxon>
        <taxon>Hypocreomycetidae</taxon>
        <taxon>Hypocreales</taxon>
        <taxon>Nectriaceae</taxon>
        <taxon>Fusarium</taxon>
        <taxon>Fusarium decemcellulare species complex</taxon>
    </lineage>
</organism>
<evidence type="ECO:0000313" key="2">
    <source>
        <dbReference type="Proteomes" id="UP001148629"/>
    </source>
</evidence>
<proteinExistence type="predicted"/>
<comment type="caution">
    <text evidence="1">The sequence shown here is derived from an EMBL/GenBank/DDBJ whole genome shotgun (WGS) entry which is preliminary data.</text>
</comment>
<keyword evidence="2" id="KW-1185">Reference proteome</keyword>
<gene>
    <name evidence="1" type="ORF">NM208_g14258</name>
</gene>
<sequence length="97" mass="10078">MASNQLPMDAAASPYSDRPGGKRDWFLFVNVCLVNLAVPKVTKGRASPRATATVSVALVMAAGSGALYEAVAGMAIRCSEGVGVVYSKVDAMDQFGH</sequence>